<dbReference type="InterPro" id="IPR051082">
    <property type="entry name" value="Pentapeptide-BTB/POZ_domain"/>
</dbReference>
<accession>X0UAL4</accession>
<dbReference type="AlphaFoldDB" id="X0UAL4"/>
<organism evidence="1">
    <name type="scientific">marine sediment metagenome</name>
    <dbReference type="NCBI Taxonomy" id="412755"/>
    <lineage>
        <taxon>unclassified sequences</taxon>
        <taxon>metagenomes</taxon>
        <taxon>ecological metagenomes</taxon>
    </lineage>
</organism>
<gene>
    <name evidence="1" type="ORF">S01H1_40005</name>
</gene>
<proteinExistence type="predicted"/>
<evidence type="ECO:0008006" key="2">
    <source>
        <dbReference type="Google" id="ProtNLM"/>
    </source>
</evidence>
<dbReference type="EMBL" id="BARS01025301">
    <property type="protein sequence ID" value="GAG02580.1"/>
    <property type="molecule type" value="Genomic_DNA"/>
</dbReference>
<reference evidence="1" key="1">
    <citation type="journal article" date="2014" name="Front. Microbiol.">
        <title>High frequency of phylogenetically diverse reductive dehalogenase-homologous genes in deep subseafloor sedimentary metagenomes.</title>
        <authorList>
            <person name="Kawai M."/>
            <person name="Futagami T."/>
            <person name="Toyoda A."/>
            <person name="Takaki Y."/>
            <person name="Nishi S."/>
            <person name="Hori S."/>
            <person name="Arai W."/>
            <person name="Tsubouchi T."/>
            <person name="Morono Y."/>
            <person name="Uchiyama I."/>
            <person name="Ito T."/>
            <person name="Fujiyama A."/>
            <person name="Inagaki F."/>
            <person name="Takami H."/>
        </authorList>
    </citation>
    <scope>NUCLEOTIDE SEQUENCE</scope>
    <source>
        <strain evidence="1">Expedition CK06-06</strain>
    </source>
</reference>
<dbReference type="SUPFAM" id="SSF141571">
    <property type="entry name" value="Pentapeptide repeat-like"/>
    <property type="match status" value="1"/>
</dbReference>
<comment type="caution">
    <text evidence="1">The sequence shown here is derived from an EMBL/GenBank/DDBJ whole genome shotgun (WGS) entry which is preliminary data.</text>
</comment>
<evidence type="ECO:0000313" key="1">
    <source>
        <dbReference type="EMBL" id="GAG02580.1"/>
    </source>
</evidence>
<dbReference type="Gene3D" id="2.160.20.80">
    <property type="entry name" value="E3 ubiquitin-protein ligase SopA"/>
    <property type="match status" value="1"/>
</dbReference>
<dbReference type="Pfam" id="PF00805">
    <property type="entry name" value="Pentapeptide"/>
    <property type="match status" value="1"/>
</dbReference>
<dbReference type="PANTHER" id="PTHR14136">
    <property type="entry name" value="BTB_POZ DOMAIN-CONTAINING PROTEIN KCTD9"/>
    <property type="match status" value="1"/>
</dbReference>
<dbReference type="PANTHER" id="PTHR14136:SF17">
    <property type="entry name" value="BTB_POZ DOMAIN-CONTAINING PROTEIN KCTD9"/>
    <property type="match status" value="1"/>
</dbReference>
<protein>
    <recommendedName>
        <fullName evidence="2">Pentapeptide repeat-containing protein</fullName>
    </recommendedName>
</protein>
<name>X0UAL4_9ZZZZ</name>
<dbReference type="InterPro" id="IPR001646">
    <property type="entry name" value="5peptide_repeat"/>
</dbReference>
<feature type="non-terminal residue" evidence="1">
    <location>
        <position position="1"/>
    </location>
</feature>
<sequence>HGANLSGCDLREARLTNVNLTGADLRNADARGAAFHHANMTGADLRGLRLDPFGTETLVMCISPATFEGARWDRERLQHILEILNLNSDWQIRYEITAKD</sequence>